<dbReference type="RefSeq" id="WP_344439645.1">
    <property type="nucleotide sequence ID" value="NZ_BAAASL010000030.1"/>
</dbReference>
<keyword evidence="4" id="KW-1185">Reference proteome</keyword>
<organism evidence="3 4">
    <name type="scientific">Streptomyces luteosporeus</name>
    <dbReference type="NCBI Taxonomy" id="173856"/>
    <lineage>
        <taxon>Bacteria</taxon>
        <taxon>Bacillati</taxon>
        <taxon>Actinomycetota</taxon>
        <taxon>Actinomycetes</taxon>
        <taxon>Kitasatosporales</taxon>
        <taxon>Streptomycetaceae</taxon>
        <taxon>Streptomyces</taxon>
    </lineage>
</organism>
<comment type="caution">
    <text evidence="3">The sequence shown here is derived from an EMBL/GenBank/DDBJ whole genome shotgun (WGS) entry which is preliminary data.</text>
</comment>
<dbReference type="Proteomes" id="UP001500886">
    <property type="component" value="Unassembled WGS sequence"/>
</dbReference>
<gene>
    <name evidence="3" type="ORF">GCM10010315_57830</name>
</gene>
<dbReference type="EMBL" id="BAAASL010000030">
    <property type="protein sequence ID" value="GAA2725515.1"/>
    <property type="molecule type" value="Genomic_DNA"/>
</dbReference>
<evidence type="ECO:0008006" key="5">
    <source>
        <dbReference type="Google" id="ProtNLM"/>
    </source>
</evidence>
<feature type="chain" id="PRO_5045593889" description="ATP nucleotide 3'-pyrophosphokinase" evidence="2">
    <location>
        <begin position="28"/>
        <end position="246"/>
    </location>
</feature>
<proteinExistence type="predicted"/>
<accession>A0ABP6GKS6</accession>
<evidence type="ECO:0000313" key="4">
    <source>
        <dbReference type="Proteomes" id="UP001500886"/>
    </source>
</evidence>
<keyword evidence="2" id="KW-0732">Signal</keyword>
<feature type="region of interest" description="Disordered" evidence="1">
    <location>
        <begin position="197"/>
        <end position="246"/>
    </location>
</feature>
<evidence type="ECO:0000313" key="3">
    <source>
        <dbReference type="EMBL" id="GAA2725515.1"/>
    </source>
</evidence>
<evidence type="ECO:0000256" key="1">
    <source>
        <dbReference type="SAM" id="MobiDB-lite"/>
    </source>
</evidence>
<feature type="signal peptide" evidence="2">
    <location>
        <begin position="1"/>
        <end position="27"/>
    </location>
</feature>
<reference evidence="4" key="1">
    <citation type="journal article" date="2019" name="Int. J. Syst. Evol. Microbiol.">
        <title>The Global Catalogue of Microorganisms (GCM) 10K type strain sequencing project: providing services to taxonomists for standard genome sequencing and annotation.</title>
        <authorList>
            <consortium name="The Broad Institute Genomics Platform"/>
            <consortium name="The Broad Institute Genome Sequencing Center for Infectious Disease"/>
            <person name="Wu L."/>
            <person name="Ma J."/>
        </authorList>
    </citation>
    <scope>NUCLEOTIDE SEQUENCE [LARGE SCALE GENOMIC DNA]</scope>
    <source>
        <strain evidence="4">JCM 4542</strain>
    </source>
</reference>
<evidence type="ECO:0000256" key="2">
    <source>
        <dbReference type="SAM" id="SignalP"/>
    </source>
</evidence>
<sequence length="246" mass="27001">MSIRTTVTTAATATALATALGMGPVHAAPGGGGWHQEGLSLNAADNKKVDAYWAHARKAERSISPQVRAAARLSHAEVIGFDHRLKSPDSLKRKVATALKESRGHNVNEVLTTVNDSVRYTLQWPDRRYTAGVRTASATLVAWGNGSVKWSNTWKRKDGYKAINSAWRAPRSGQRFEVQFHTPASKHAQEVTHKLYEEQRLPSTSPQRKRELQEQQNAAFAAVPVPEGAEHLTAPDARRPVPAGRH</sequence>
<protein>
    <recommendedName>
        <fullName evidence="5">ATP nucleotide 3'-pyrophosphokinase</fullName>
    </recommendedName>
</protein>
<name>A0ABP6GKS6_9ACTN</name>